<dbReference type="Proteomes" id="UP000800235">
    <property type="component" value="Unassembled WGS sequence"/>
</dbReference>
<reference evidence="2" key="1">
    <citation type="journal article" date="2020" name="Stud. Mycol.">
        <title>101 Dothideomycetes genomes: a test case for predicting lifestyles and emergence of pathogens.</title>
        <authorList>
            <person name="Haridas S."/>
            <person name="Albert R."/>
            <person name="Binder M."/>
            <person name="Bloem J."/>
            <person name="Labutti K."/>
            <person name="Salamov A."/>
            <person name="Andreopoulos B."/>
            <person name="Baker S."/>
            <person name="Barry K."/>
            <person name="Bills G."/>
            <person name="Bluhm B."/>
            <person name="Cannon C."/>
            <person name="Castanera R."/>
            <person name="Culley D."/>
            <person name="Daum C."/>
            <person name="Ezra D."/>
            <person name="Gonzalez J."/>
            <person name="Henrissat B."/>
            <person name="Kuo A."/>
            <person name="Liang C."/>
            <person name="Lipzen A."/>
            <person name="Lutzoni F."/>
            <person name="Magnuson J."/>
            <person name="Mondo S."/>
            <person name="Nolan M."/>
            <person name="Ohm R."/>
            <person name="Pangilinan J."/>
            <person name="Park H.-J."/>
            <person name="Ramirez L."/>
            <person name="Alfaro M."/>
            <person name="Sun H."/>
            <person name="Tritt A."/>
            <person name="Yoshinaga Y."/>
            <person name="Zwiers L.-H."/>
            <person name="Turgeon B."/>
            <person name="Goodwin S."/>
            <person name="Spatafora J."/>
            <person name="Crous P."/>
            <person name="Grigoriev I."/>
        </authorList>
    </citation>
    <scope>NUCLEOTIDE SEQUENCE</scope>
    <source>
        <strain evidence="2">CBS 130266</strain>
    </source>
</reference>
<gene>
    <name evidence="2" type="ORF">EJ08DRAFT_645577</name>
</gene>
<protein>
    <submittedName>
        <fullName evidence="2">Uncharacterized protein</fullName>
    </submittedName>
</protein>
<proteinExistence type="predicted"/>
<keyword evidence="3" id="KW-1185">Reference proteome</keyword>
<comment type="caution">
    <text evidence="2">The sequence shown here is derived from an EMBL/GenBank/DDBJ whole genome shotgun (WGS) entry which is preliminary data.</text>
</comment>
<sequence length="479" mass="54641">MARRKNNKANKGCNPRNGPNPPHTARQTTFTNRPRRNSVRVTYPTATIYPIAPARYQNNYKNKDDPIDITQQRPTGHYFTVFHTEGGWKYPDIRQKLGWDYNTGMKRLAKAKKDNKTEEASQLVTTLNQIAALIGIDEIVPDAPQVENEKSEEEKTFEYIAASGISELLMPFLRAARGDKVKALEYQRLTEALIAIYNVSPQYAFDTLVQLNWVFLHATNRMNNIIDYHLGILRESLAVVDVCLPAELHELVSLQANEYQMREHVLEILRLSQWDEKVTADNLKVSVLTIATGIDWNSAYRILTLVVPEGDLTTATNHILAETKLLHEQTGFGPKECMECLKHNCFSDTTTRQCLKQKLVDEIVQTYGTDQEWAHQLCNAAGGQRQAAHRLAKDFIFTHFSQKTGLDRKSMSALLRSHDYNTARVEQAIVEYFVEKTELHEDGCRDILTGVDWNLALAEQLYERLSHGNAMPNHFLIGR</sequence>
<evidence type="ECO:0000256" key="1">
    <source>
        <dbReference type="SAM" id="MobiDB-lite"/>
    </source>
</evidence>
<name>A0A9P4U4E7_9PEZI</name>
<feature type="region of interest" description="Disordered" evidence="1">
    <location>
        <begin position="1"/>
        <end position="37"/>
    </location>
</feature>
<evidence type="ECO:0000313" key="2">
    <source>
        <dbReference type="EMBL" id="KAF2435907.1"/>
    </source>
</evidence>
<evidence type="ECO:0000313" key="3">
    <source>
        <dbReference type="Proteomes" id="UP000800235"/>
    </source>
</evidence>
<feature type="non-terminal residue" evidence="2">
    <location>
        <position position="479"/>
    </location>
</feature>
<accession>A0A9P4U4E7</accession>
<dbReference type="AlphaFoldDB" id="A0A9P4U4E7"/>
<organism evidence="2 3">
    <name type="scientific">Tothia fuscella</name>
    <dbReference type="NCBI Taxonomy" id="1048955"/>
    <lineage>
        <taxon>Eukaryota</taxon>
        <taxon>Fungi</taxon>
        <taxon>Dikarya</taxon>
        <taxon>Ascomycota</taxon>
        <taxon>Pezizomycotina</taxon>
        <taxon>Dothideomycetes</taxon>
        <taxon>Pleosporomycetidae</taxon>
        <taxon>Venturiales</taxon>
        <taxon>Cylindrosympodiaceae</taxon>
        <taxon>Tothia</taxon>
    </lineage>
</organism>
<dbReference type="EMBL" id="MU007012">
    <property type="protein sequence ID" value="KAF2435907.1"/>
    <property type="molecule type" value="Genomic_DNA"/>
</dbReference>